<proteinExistence type="predicted"/>
<feature type="region of interest" description="Disordered" evidence="1">
    <location>
        <begin position="19"/>
        <end position="60"/>
    </location>
</feature>
<name>A0ABN7XGH2_GIGMA</name>
<feature type="non-terminal residue" evidence="2">
    <location>
        <position position="60"/>
    </location>
</feature>
<keyword evidence="3" id="KW-1185">Reference proteome</keyword>
<gene>
    <name evidence="2" type="ORF">GMARGA_LOCUS43150</name>
</gene>
<comment type="caution">
    <text evidence="2">The sequence shown here is derived from an EMBL/GenBank/DDBJ whole genome shotgun (WGS) entry which is preliminary data.</text>
</comment>
<feature type="non-terminal residue" evidence="2">
    <location>
        <position position="1"/>
    </location>
</feature>
<reference evidence="2 3" key="1">
    <citation type="submission" date="2021-06" db="EMBL/GenBank/DDBJ databases">
        <authorList>
            <person name="Kallberg Y."/>
            <person name="Tangrot J."/>
            <person name="Rosling A."/>
        </authorList>
    </citation>
    <scope>NUCLEOTIDE SEQUENCE [LARGE SCALE GENOMIC DNA]</scope>
    <source>
        <strain evidence="2 3">120-4 pot B 10/14</strain>
    </source>
</reference>
<organism evidence="2 3">
    <name type="scientific">Gigaspora margarita</name>
    <dbReference type="NCBI Taxonomy" id="4874"/>
    <lineage>
        <taxon>Eukaryota</taxon>
        <taxon>Fungi</taxon>
        <taxon>Fungi incertae sedis</taxon>
        <taxon>Mucoromycota</taxon>
        <taxon>Glomeromycotina</taxon>
        <taxon>Glomeromycetes</taxon>
        <taxon>Diversisporales</taxon>
        <taxon>Gigasporaceae</taxon>
        <taxon>Gigaspora</taxon>
    </lineage>
</organism>
<feature type="compositionally biased region" description="Polar residues" evidence="1">
    <location>
        <begin position="30"/>
        <end position="51"/>
    </location>
</feature>
<protein>
    <submittedName>
        <fullName evidence="2">40895_t:CDS:1</fullName>
    </submittedName>
</protein>
<dbReference type="EMBL" id="CAJVQB010136296">
    <property type="protein sequence ID" value="CAG8854329.1"/>
    <property type="molecule type" value="Genomic_DNA"/>
</dbReference>
<evidence type="ECO:0000313" key="3">
    <source>
        <dbReference type="Proteomes" id="UP000789901"/>
    </source>
</evidence>
<sequence>IISDSEIFQNSEHIKTKELEEFESFADPITRSNSPDSETRSTSAKSDNETPSMPIIKKTK</sequence>
<evidence type="ECO:0000313" key="2">
    <source>
        <dbReference type="EMBL" id="CAG8854329.1"/>
    </source>
</evidence>
<dbReference type="Proteomes" id="UP000789901">
    <property type="component" value="Unassembled WGS sequence"/>
</dbReference>
<accession>A0ABN7XGH2</accession>
<evidence type="ECO:0000256" key="1">
    <source>
        <dbReference type="SAM" id="MobiDB-lite"/>
    </source>
</evidence>